<evidence type="ECO:0000256" key="2">
    <source>
        <dbReference type="ARBA" id="ARBA00023125"/>
    </source>
</evidence>
<name>A0ABY3TNE1_9MYCO</name>
<reference evidence="7" key="1">
    <citation type="submission" date="2022-08" db="EMBL/GenBank/DDBJ databases">
        <title>Whole genome sequencing of non-tuberculosis mycobacteria type-strains.</title>
        <authorList>
            <person name="Igarashi Y."/>
            <person name="Osugi A."/>
            <person name="Mitarai S."/>
        </authorList>
    </citation>
    <scope>NUCLEOTIDE SEQUENCE</scope>
    <source>
        <strain evidence="7">JCM 16369</strain>
    </source>
</reference>
<keyword evidence="2 4" id="KW-0238">DNA-binding</keyword>
<dbReference type="Pfam" id="PF00440">
    <property type="entry name" value="TetR_N"/>
    <property type="match status" value="1"/>
</dbReference>
<evidence type="ECO:0000313" key="7">
    <source>
        <dbReference type="EMBL" id="ULN42901.1"/>
    </source>
</evidence>
<feature type="compositionally biased region" description="Basic and acidic residues" evidence="5">
    <location>
        <begin position="10"/>
        <end position="21"/>
    </location>
</feature>
<dbReference type="PRINTS" id="PR00455">
    <property type="entry name" value="HTHTETR"/>
</dbReference>
<gene>
    <name evidence="7" type="ORF">MI149_07355</name>
</gene>
<keyword evidence="3" id="KW-0804">Transcription</keyword>
<keyword evidence="8" id="KW-1185">Reference proteome</keyword>
<evidence type="ECO:0000256" key="1">
    <source>
        <dbReference type="ARBA" id="ARBA00023015"/>
    </source>
</evidence>
<protein>
    <submittedName>
        <fullName evidence="7">TetR/AcrR family transcriptional regulator</fullName>
    </submittedName>
</protein>
<sequence>MAADTNPQDRVPRRSRTDGERTRSAILRTAASLATVDGLEGLSIGNLAAATGISKSGLYAHFGSKQELQLATVDEAERILDAEVVQPALAAQPGLAQLVAVCEEFLDYLRRRVFPGGCFFAAAALEMGTRAGPVKERIAAFQNEFVTLLRDIAGTAVEQHELPASEDPDQLAFELYGTLLAADARFVLHEDPAVLDLARQIVRRRLGLVDSSRHTERG</sequence>
<dbReference type="PANTHER" id="PTHR47506:SF6">
    <property type="entry name" value="HTH-TYPE TRANSCRIPTIONAL REPRESSOR NEMR"/>
    <property type="match status" value="1"/>
</dbReference>
<dbReference type="SUPFAM" id="SSF46689">
    <property type="entry name" value="Homeodomain-like"/>
    <property type="match status" value="1"/>
</dbReference>
<dbReference type="EMBL" id="CP092362">
    <property type="protein sequence ID" value="ULN42901.1"/>
    <property type="molecule type" value="Genomic_DNA"/>
</dbReference>
<keyword evidence="1" id="KW-0805">Transcription regulation</keyword>
<evidence type="ECO:0000256" key="4">
    <source>
        <dbReference type="PROSITE-ProRule" id="PRU00335"/>
    </source>
</evidence>
<dbReference type="InterPro" id="IPR001647">
    <property type="entry name" value="HTH_TetR"/>
</dbReference>
<organism evidence="7 8">
    <name type="scientific">Mycolicibacterium crocinum</name>
    <dbReference type="NCBI Taxonomy" id="388459"/>
    <lineage>
        <taxon>Bacteria</taxon>
        <taxon>Bacillati</taxon>
        <taxon>Actinomycetota</taxon>
        <taxon>Actinomycetes</taxon>
        <taxon>Mycobacteriales</taxon>
        <taxon>Mycobacteriaceae</taxon>
        <taxon>Mycolicibacterium</taxon>
    </lineage>
</organism>
<dbReference type="InterPro" id="IPR009057">
    <property type="entry name" value="Homeodomain-like_sf"/>
</dbReference>
<feature type="domain" description="HTH tetR-type" evidence="6">
    <location>
        <begin position="20"/>
        <end position="80"/>
    </location>
</feature>
<evidence type="ECO:0000313" key="8">
    <source>
        <dbReference type="Proteomes" id="UP001055337"/>
    </source>
</evidence>
<dbReference type="RefSeq" id="WP_240179242.1">
    <property type="nucleotide sequence ID" value="NZ_CP092362.2"/>
</dbReference>
<feature type="DNA-binding region" description="H-T-H motif" evidence="4">
    <location>
        <begin position="43"/>
        <end position="62"/>
    </location>
</feature>
<dbReference type="InterPro" id="IPR011075">
    <property type="entry name" value="TetR_C"/>
</dbReference>
<evidence type="ECO:0000259" key="6">
    <source>
        <dbReference type="PROSITE" id="PS50977"/>
    </source>
</evidence>
<dbReference type="InterPro" id="IPR036271">
    <property type="entry name" value="Tet_transcr_reg_TetR-rel_C_sf"/>
</dbReference>
<evidence type="ECO:0000256" key="3">
    <source>
        <dbReference type="ARBA" id="ARBA00023163"/>
    </source>
</evidence>
<dbReference type="Proteomes" id="UP001055337">
    <property type="component" value="Chromosome"/>
</dbReference>
<dbReference type="PANTHER" id="PTHR47506">
    <property type="entry name" value="TRANSCRIPTIONAL REGULATORY PROTEIN"/>
    <property type="match status" value="1"/>
</dbReference>
<evidence type="ECO:0000256" key="5">
    <source>
        <dbReference type="SAM" id="MobiDB-lite"/>
    </source>
</evidence>
<proteinExistence type="predicted"/>
<dbReference type="Pfam" id="PF16925">
    <property type="entry name" value="TetR_C_13"/>
    <property type="match status" value="1"/>
</dbReference>
<dbReference type="SUPFAM" id="SSF48498">
    <property type="entry name" value="Tetracyclin repressor-like, C-terminal domain"/>
    <property type="match status" value="1"/>
</dbReference>
<feature type="region of interest" description="Disordered" evidence="5">
    <location>
        <begin position="1"/>
        <end position="21"/>
    </location>
</feature>
<dbReference type="Gene3D" id="1.10.357.10">
    <property type="entry name" value="Tetracycline Repressor, domain 2"/>
    <property type="match status" value="1"/>
</dbReference>
<accession>A0ABY3TNE1</accession>
<dbReference type="Gene3D" id="1.10.10.60">
    <property type="entry name" value="Homeodomain-like"/>
    <property type="match status" value="1"/>
</dbReference>
<dbReference type="PROSITE" id="PS50977">
    <property type="entry name" value="HTH_TETR_2"/>
    <property type="match status" value="1"/>
</dbReference>